<feature type="transmembrane region" description="Helical" evidence="7">
    <location>
        <begin position="12"/>
        <end position="33"/>
    </location>
</feature>
<comment type="subcellular location">
    <subcellularLocation>
        <location evidence="1">Cell membrane</location>
        <topology evidence="1">Multi-pass membrane protein</topology>
    </subcellularLocation>
</comment>
<feature type="transmembrane region" description="Helical" evidence="7">
    <location>
        <begin position="136"/>
        <end position="159"/>
    </location>
</feature>
<evidence type="ECO:0000256" key="4">
    <source>
        <dbReference type="ARBA" id="ARBA00022692"/>
    </source>
</evidence>
<dbReference type="Gene3D" id="1.20.1720.10">
    <property type="entry name" value="Multidrug resistance protein D"/>
    <property type="match status" value="1"/>
</dbReference>
<dbReference type="RefSeq" id="WP_182631025.1">
    <property type="nucleotide sequence ID" value="NZ_JAALDM010000023.1"/>
</dbReference>
<feature type="transmembrane region" description="Helical" evidence="7">
    <location>
        <begin position="78"/>
        <end position="97"/>
    </location>
</feature>
<evidence type="ECO:0000313" key="10">
    <source>
        <dbReference type="Proteomes" id="UP001589700"/>
    </source>
</evidence>
<evidence type="ECO:0000256" key="6">
    <source>
        <dbReference type="ARBA" id="ARBA00023136"/>
    </source>
</evidence>
<comment type="caution">
    <text evidence="9">The sequence shown here is derived from an EMBL/GenBank/DDBJ whole genome shotgun (WGS) entry which is preliminary data.</text>
</comment>
<dbReference type="Proteomes" id="UP001589700">
    <property type="component" value="Unassembled WGS sequence"/>
</dbReference>
<feature type="transmembrane region" description="Helical" evidence="7">
    <location>
        <begin position="265"/>
        <end position="289"/>
    </location>
</feature>
<evidence type="ECO:0000256" key="1">
    <source>
        <dbReference type="ARBA" id="ARBA00004651"/>
    </source>
</evidence>
<keyword evidence="2" id="KW-0813">Transport</keyword>
<keyword evidence="4 7" id="KW-0812">Transmembrane</keyword>
<accession>A0ABV5JQV9</accession>
<dbReference type="InterPro" id="IPR036259">
    <property type="entry name" value="MFS_trans_sf"/>
</dbReference>
<dbReference type="PRINTS" id="PR01036">
    <property type="entry name" value="TCRTETB"/>
</dbReference>
<sequence>MTVVPERDAWKALAALVIGFFMILVDQTIVAVATESFVTGLGATTNQVIWVTSAYLLAYVVPLLFTGRLGDQIGPRTVAIAGLVVFTGASLWCGLAPDIEALIVARVFQGIGAALLTPQSLSVITRVFAPARRGAAMGAWGAVAGIASVVGPILGGVLIDLFDWRWIFFVNIPFGILAVILVWLWVPELGTRSHSYDIPGILMSAVGMFLLVFGIQQGESHGWGATTGALIAAGLLGLAVFLWWQSRIRTEPLVPLRLFRDRNFSIGNFGVSTIGFVTAGTMVPLMFYLQGVKGLSPTQAGLMLLPMAVVAGILAPVVGGLSDRLDPRIFTGVGYFSYAISMFWLALGMDSQSSIPMLLGPIALMGVANGCVWAPTSSTAMRRLDLESAGAGSGVYNTTRQVGAVLGSAAIGALMQARLVAHGDVGQAVADSMFLPAVVVLLGGLATMWFRTGGPVDGQAGEQSVSTAR</sequence>
<feature type="transmembrane region" description="Helical" evidence="7">
    <location>
        <begin position="329"/>
        <end position="349"/>
    </location>
</feature>
<gene>
    <name evidence="9" type="ORF">ACFFVD_09725</name>
</gene>
<name>A0ABV5JQV9_9ACTN</name>
<dbReference type="InterPro" id="IPR020846">
    <property type="entry name" value="MFS_dom"/>
</dbReference>
<reference evidence="9 10" key="1">
    <citation type="submission" date="2024-09" db="EMBL/GenBank/DDBJ databases">
        <authorList>
            <person name="Sun Q."/>
            <person name="Mori K."/>
        </authorList>
    </citation>
    <scope>NUCLEOTIDE SEQUENCE [LARGE SCALE GENOMIC DNA]</scope>
    <source>
        <strain evidence="9 10">CCM 7659</strain>
    </source>
</reference>
<feature type="transmembrane region" description="Helical" evidence="7">
    <location>
        <begin position="198"/>
        <end position="216"/>
    </location>
</feature>
<evidence type="ECO:0000313" key="9">
    <source>
        <dbReference type="EMBL" id="MFB9260083.1"/>
    </source>
</evidence>
<dbReference type="InterPro" id="IPR011701">
    <property type="entry name" value="MFS"/>
</dbReference>
<evidence type="ECO:0000259" key="8">
    <source>
        <dbReference type="PROSITE" id="PS50850"/>
    </source>
</evidence>
<dbReference type="PANTHER" id="PTHR42718">
    <property type="entry name" value="MAJOR FACILITATOR SUPERFAMILY MULTIDRUG TRANSPORTER MFSC"/>
    <property type="match status" value="1"/>
</dbReference>
<dbReference type="SUPFAM" id="SSF103473">
    <property type="entry name" value="MFS general substrate transporter"/>
    <property type="match status" value="2"/>
</dbReference>
<dbReference type="EMBL" id="JBHMDY010000004">
    <property type="protein sequence ID" value="MFB9260083.1"/>
    <property type="molecule type" value="Genomic_DNA"/>
</dbReference>
<feature type="transmembrane region" description="Helical" evidence="7">
    <location>
        <begin position="355"/>
        <end position="374"/>
    </location>
</feature>
<feature type="domain" description="Major facilitator superfamily (MFS) profile" evidence="8">
    <location>
        <begin position="12"/>
        <end position="455"/>
    </location>
</feature>
<dbReference type="Pfam" id="PF07690">
    <property type="entry name" value="MFS_1"/>
    <property type="match status" value="1"/>
</dbReference>
<evidence type="ECO:0000256" key="2">
    <source>
        <dbReference type="ARBA" id="ARBA00022448"/>
    </source>
</evidence>
<keyword evidence="5 7" id="KW-1133">Transmembrane helix</keyword>
<keyword evidence="3" id="KW-1003">Cell membrane</keyword>
<evidence type="ECO:0000256" key="5">
    <source>
        <dbReference type="ARBA" id="ARBA00022989"/>
    </source>
</evidence>
<organism evidence="9 10">
    <name type="scientific">Dietzia aerolata</name>
    <dbReference type="NCBI Taxonomy" id="595984"/>
    <lineage>
        <taxon>Bacteria</taxon>
        <taxon>Bacillati</taxon>
        <taxon>Actinomycetota</taxon>
        <taxon>Actinomycetes</taxon>
        <taxon>Mycobacteriales</taxon>
        <taxon>Dietziaceae</taxon>
        <taxon>Dietzia</taxon>
    </lineage>
</organism>
<feature type="transmembrane region" description="Helical" evidence="7">
    <location>
        <begin position="222"/>
        <end position="244"/>
    </location>
</feature>
<keyword evidence="10" id="KW-1185">Reference proteome</keyword>
<feature type="transmembrane region" description="Helical" evidence="7">
    <location>
        <begin position="103"/>
        <end position="124"/>
    </location>
</feature>
<evidence type="ECO:0000256" key="7">
    <source>
        <dbReference type="SAM" id="Phobius"/>
    </source>
</evidence>
<keyword evidence="6 7" id="KW-0472">Membrane</keyword>
<dbReference type="PANTHER" id="PTHR42718:SF42">
    <property type="entry name" value="EXPORT PROTEIN"/>
    <property type="match status" value="1"/>
</dbReference>
<feature type="transmembrane region" description="Helical" evidence="7">
    <location>
        <begin position="301"/>
        <end position="322"/>
    </location>
</feature>
<dbReference type="NCBIfam" id="TIGR00711">
    <property type="entry name" value="efflux_EmrB"/>
    <property type="match status" value="1"/>
</dbReference>
<dbReference type="Gene3D" id="1.20.1250.20">
    <property type="entry name" value="MFS general substrate transporter like domains"/>
    <property type="match status" value="1"/>
</dbReference>
<dbReference type="InterPro" id="IPR004638">
    <property type="entry name" value="EmrB-like"/>
</dbReference>
<feature type="transmembrane region" description="Helical" evidence="7">
    <location>
        <begin position="165"/>
        <end position="186"/>
    </location>
</feature>
<proteinExistence type="predicted"/>
<feature type="transmembrane region" description="Helical" evidence="7">
    <location>
        <begin position="48"/>
        <end position="66"/>
    </location>
</feature>
<protein>
    <submittedName>
        <fullName evidence="9">DHA2 family efflux MFS transporter permease subunit</fullName>
    </submittedName>
</protein>
<evidence type="ECO:0000256" key="3">
    <source>
        <dbReference type="ARBA" id="ARBA00022475"/>
    </source>
</evidence>
<feature type="transmembrane region" description="Helical" evidence="7">
    <location>
        <begin position="433"/>
        <end position="450"/>
    </location>
</feature>
<dbReference type="PROSITE" id="PS50850">
    <property type="entry name" value="MFS"/>
    <property type="match status" value="1"/>
</dbReference>